<gene>
    <name evidence="1" type="ORF">Ahy_B10g104360</name>
</gene>
<evidence type="ECO:0000313" key="1">
    <source>
        <dbReference type="EMBL" id="RYQ84862.1"/>
    </source>
</evidence>
<dbReference type="AlphaFoldDB" id="A0A444X5B1"/>
<dbReference type="PANTHER" id="PTHR33710">
    <property type="entry name" value="BNAC02G09200D PROTEIN"/>
    <property type="match status" value="1"/>
</dbReference>
<dbReference type="PANTHER" id="PTHR33710:SF77">
    <property type="entry name" value="DNASE I-LIKE SUPERFAMILY PROTEIN"/>
    <property type="match status" value="1"/>
</dbReference>
<dbReference type="Gene3D" id="3.60.10.10">
    <property type="entry name" value="Endonuclease/exonuclease/phosphatase"/>
    <property type="match status" value="1"/>
</dbReference>
<accession>A0A444X5B1</accession>
<name>A0A444X5B1_ARAHY</name>
<proteinExistence type="predicted"/>
<evidence type="ECO:0000313" key="2">
    <source>
        <dbReference type="Proteomes" id="UP000289738"/>
    </source>
</evidence>
<dbReference type="InterPro" id="IPR036691">
    <property type="entry name" value="Endo/exonu/phosph_ase_sf"/>
</dbReference>
<evidence type="ECO:0008006" key="3">
    <source>
        <dbReference type="Google" id="ProtNLM"/>
    </source>
</evidence>
<keyword evidence="2" id="KW-1185">Reference proteome</keyword>
<dbReference type="EMBL" id="SDMP01000020">
    <property type="protein sequence ID" value="RYQ84862.1"/>
    <property type="molecule type" value="Genomic_DNA"/>
</dbReference>
<protein>
    <recommendedName>
        <fullName evidence="3">Endonuclease/exonuclease/phosphatase domain-containing protein</fullName>
    </recommendedName>
</protein>
<dbReference type="STRING" id="3818.A0A444X5B1"/>
<sequence length="113" mass="12965">MITISCTTNPGACSDFQACTSDCGLVDLGFVGWLFTWRRGNLVERLDRALSNMDWHIKFPEACFRHLPMLKTDHSPICLQLSSNASINRGRRLFRFVVAWLTHPDFDNMVNRC</sequence>
<reference evidence="1 2" key="1">
    <citation type="submission" date="2019-01" db="EMBL/GenBank/DDBJ databases">
        <title>Sequencing of cultivated peanut Arachis hypogaea provides insights into genome evolution and oil improvement.</title>
        <authorList>
            <person name="Chen X."/>
        </authorList>
    </citation>
    <scope>NUCLEOTIDE SEQUENCE [LARGE SCALE GENOMIC DNA]</scope>
    <source>
        <strain evidence="2">cv. Fuhuasheng</strain>
        <tissue evidence="1">Leaves</tissue>
    </source>
</reference>
<dbReference type="SUPFAM" id="SSF56219">
    <property type="entry name" value="DNase I-like"/>
    <property type="match status" value="1"/>
</dbReference>
<comment type="caution">
    <text evidence="1">The sequence shown here is derived from an EMBL/GenBank/DDBJ whole genome shotgun (WGS) entry which is preliminary data.</text>
</comment>
<dbReference type="Proteomes" id="UP000289738">
    <property type="component" value="Chromosome B10"/>
</dbReference>
<organism evidence="1 2">
    <name type="scientific">Arachis hypogaea</name>
    <name type="common">Peanut</name>
    <dbReference type="NCBI Taxonomy" id="3818"/>
    <lineage>
        <taxon>Eukaryota</taxon>
        <taxon>Viridiplantae</taxon>
        <taxon>Streptophyta</taxon>
        <taxon>Embryophyta</taxon>
        <taxon>Tracheophyta</taxon>
        <taxon>Spermatophyta</taxon>
        <taxon>Magnoliopsida</taxon>
        <taxon>eudicotyledons</taxon>
        <taxon>Gunneridae</taxon>
        <taxon>Pentapetalae</taxon>
        <taxon>rosids</taxon>
        <taxon>fabids</taxon>
        <taxon>Fabales</taxon>
        <taxon>Fabaceae</taxon>
        <taxon>Papilionoideae</taxon>
        <taxon>50 kb inversion clade</taxon>
        <taxon>dalbergioids sensu lato</taxon>
        <taxon>Dalbergieae</taxon>
        <taxon>Pterocarpus clade</taxon>
        <taxon>Arachis</taxon>
    </lineage>
</organism>